<dbReference type="GO" id="GO:0004560">
    <property type="term" value="F:alpha-L-fucosidase activity"/>
    <property type="evidence" value="ECO:0007669"/>
    <property type="project" value="InterPro"/>
</dbReference>
<dbReference type="SUPFAM" id="SSF51445">
    <property type="entry name" value="(Trans)glycosidases"/>
    <property type="match status" value="1"/>
</dbReference>
<gene>
    <name evidence="2" type="ORF">S12H4_46626</name>
</gene>
<reference evidence="2" key="1">
    <citation type="journal article" date="2014" name="Front. Microbiol.">
        <title>High frequency of phylogenetically diverse reductive dehalogenase-homologous genes in deep subseafloor sedimentary metagenomes.</title>
        <authorList>
            <person name="Kawai M."/>
            <person name="Futagami T."/>
            <person name="Toyoda A."/>
            <person name="Takaki Y."/>
            <person name="Nishi S."/>
            <person name="Hori S."/>
            <person name="Arai W."/>
            <person name="Tsubouchi T."/>
            <person name="Morono Y."/>
            <person name="Uchiyama I."/>
            <person name="Ito T."/>
            <person name="Fujiyama A."/>
            <person name="Inagaki F."/>
            <person name="Takami H."/>
        </authorList>
    </citation>
    <scope>NUCLEOTIDE SEQUENCE</scope>
    <source>
        <strain evidence="2">Expedition CK06-06</strain>
    </source>
</reference>
<evidence type="ECO:0000259" key="1">
    <source>
        <dbReference type="Pfam" id="PF01120"/>
    </source>
</evidence>
<dbReference type="Pfam" id="PF01120">
    <property type="entry name" value="Alpha_L_fucos"/>
    <property type="match status" value="1"/>
</dbReference>
<organism evidence="2">
    <name type="scientific">marine sediment metagenome</name>
    <dbReference type="NCBI Taxonomy" id="412755"/>
    <lineage>
        <taxon>unclassified sequences</taxon>
        <taxon>metagenomes</taxon>
        <taxon>ecological metagenomes</taxon>
    </lineage>
</organism>
<dbReference type="Gene3D" id="3.20.20.80">
    <property type="entry name" value="Glycosidases"/>
    <property type="match status" value="1"/>
</dbReference>
<protein>
    <recommendedName>
        <fullName evidence="1">Glycoside hydrolase family 29 N-terminal domain-containing protein</fullName>
    </recommendedName>
</protein>
<proteinExistence type="predicted"/>
<name>X1TG54_9ZZZZ</name>
<feature type="non-terminal residue" evidence="2">
    <location>
        <position position="88"/>
    </location>
</feature>
<evidence type="ECO:0000313" key="2">
    <source>
        <dbReference type="EMBL" id="GAJ04264.1"/>
    </source>
</evidence>
<dbReference type="InterPro" id="IPR017853">
    <property type="entry name" value="GH"/>
</dbReference>
<dbReference type="EMBL" id="BARW01028952">
    <property type="protein sequence ID" value="GAJ04264.1"/>
    <property type="molecule type" value="Genomic_DNA"/>
</dbReference>
<sequence>MIRTRYFLLFAFLAALGSEPVLGEEFEATWESLDRYECPEWFRDAKLGIFMHWGPCSVPGVDSWYGRNMYIEGHRTYKHHVETYGHPS</sequence>
<dbReference type="AlphaFoldDB" id="X1TG54"/>
<dbReference type="GO" id="GO:0005975">
    <property type="term" value="P:carbohydrate metabolic process"/>
    <property type="evidence" value="ECO:0007669"/>
    <property type="project" value="InterPro"/>
</dbReference>
<comment type="caution">
    <text evidence="2">The sequence shown here is derived from an EMBL/GenBank/DDBJ whole genome shotgun (WGS) entry which is preliminary data.</text>
</comment>
<dbReference type="InterPro" id="IPR057739">
    <property type="entry name" value="Glyco_hydro_29_N"/>
</dbReference>
<feature type="domain" description="Glycoside hydrolase family 29 N-terminal" evidence="1">
    <location>
        <begin position="24"/>
        <end position="86"/>
    </location>
</feature>
<accession>X1TG54</accession>